<sequence>MASSVFVKQWLLAMMLLFIVLFCFKSGKAETGIAGTGIGYIPEPGGGARDSGGDEPEEVIVKALECFSDKHIEKDGGVRFVGKPHLHYEFKGYMRFDIKSKNPFILMEILNQLYTILKQIYSSCEESYRLTERGQLNVPPEFADEYCNGPCLKETHLVLNCINDILTHFVFYNHATIKDVKETIKVGCGYGPHRGDFNVAEHIESNSYQHLHPILFGVTSLILLCSLLLF</sequence>
<feature type="domain" description="DUF7731" evidence="2">
    <location>
        <begin position="118"/>
        <end position="203"/>
    </location>
</feature>
<gene>
    <name evidence="3" type="ORF">Ccrd_007763</name>
</gene>
<dbReference type="Gramene" id="KVH90204">
    <property type="protein sequence ID" value="KVH90204"/>
    <property type="gene ID" value="Ccrd_007763"/>
</dbReference>
<protein>
    <recommendedName>
        <fullName evidence="2">DUF7731 domain-containing protein</fullName>
    </recommendedName>
</protein>
<accession>A0A118JTP2</accession>
<organism evidence="3 4">
    <name type="scientific">Cynara cardunculus var. scolymus</name>
    <name type="common">Globe artichoke</name>
    <name type="synonym">Cynara scolymus</name>
    <dbReference type="NCBI Taxonomy" id="59895"/>
    <lineage>
        <taxon>Eukaryota</taxon>
        <taxon>Viridiplantae</taxon>
        <taxon>Streptophyta</taxon>
        <taxon>Embryophyta</taxon>
        <taxon>Tracheophyta</taxon>
        <taxon>Spermatophyta</taxon>
        <taxon>Magnoliopsida</taxon>
        <taxon>eudicotyledons</taxon>
        <taxon>Gunneridae</taxon>
        <taxon>Pentapetalae</taxon>
        <taxon>asterids</taxon>
        <taxon>campanulids</taxon>
        <taxon>Asterales</taxon>
        <taxon>Asteraceae</taxon>
        <taxon>Carduoideae</taxon>
        <taxon>Cardueae</taxon>
        <taxon>Carduinae</taxon>
        <taxon>Cynara</taxon>
    </lineage>
</organism>
<name>A0A118JTP2_CYNCS</name>
<keyword evidence="1" id="KW-0732">Signal</keyword>
<evidence type="ECO:0000259" key="2">
    <source>
        <dbReference type="Pfam" id="PF24865"/>
    </source>
</evidence>
<evidence type="ECO:0000313" key="3">
    <source>
        <dbReference type="EMBL" id="KVH90204.1"/>
    </source>
</evidence>
<feature type="signal peptide" evidence="1">
    <location>
        <begin position="1"/>
        <end position="29"/>
    </location>
</feature>
<dbReference type="EMBL" id="LEKV01005114">
    <property type="protein sequence ID" value="KVH90204.1"/>
    <property type="molecule type" value="Genomic_DNA"/>
</dbReference>
<evidence type="ECO:0000313" key="4">
    <source>
        <dbReference type="Proteomes" id="UP000243975"/>
    </source>
</evidence>
<dbReference type="AlphaFoldDB" id="A0A118JTP2"/>
<dbReference type="PANTHER" id="PTHR34366">
    <property type="entry name" value="OS07G0289901 PROTEIN-RELATED"/>
    <property type="match status" value="1"/>
</dbReference>
<dbReference type="PANTHER" id="PTHR34366:SF2">
    <property type="entry name" value="OS07G0289901 PROTEIN"/>
    <property type="match status" value="1"/>
</dbReference>
<dbReference type="STRING" id="59895.A0A118JTP2"/>
<keyword evidence="4" id="KW-1185">Reference proteome</keyword>
<evidence type="ECO:0000256" key="1">
    <source>
        <dbReference type="SAM" id="SignalP"/>
    </source>
</evidence>
<dbReference type="Proteomes" id="UP000243975">
    <property type="component" value="Unassembled WGS sequence"/>
</dbReference>
<proteinExistence type="predicted"/>
<dbReference type="InterPro" id="IPR056633">
    <property type="entry name" value="DUF7731"/>
</dbReference>
<comment type="caution">
    <text evidence="3">The sequence shown here is derived from an EMBL/GenBank/DDBJ whole genome shotgun (WGS) entry which is preliminary data.</text>
</comment>
<reference evidence="3 4" key="1">
    <citation type="journal article" date="2016" name="Sci. Rep.">
        <title>The genome sequence of the outbreeding globe artichoke constructed de novo incorporating a phase-aware low-pass sequencing strategy of F1 progeny.</title>
        <authorList>
            <person name="Scaglione D."/>
            <person name="Reyes-Chin-Wo S."/>
            <person name="Acquadro A."/>
            <person name="Froenicke L."/>
            <person name="Portis E."/>
            <person name="Beitel C."/>
            <person name="Tirone M."/>
            <person name="Mauro R."/>
            <person name="Lo Monaco A."/>
            <person name="Mauromicale G."/>
            <person name="Faccioli P."/>
            <person name="Cattivelli L."/>
            <person name="Rieseberg L."/>
            <person name="Michelmore R."/>
            <person name="Lanteri S."/>
        </authorList>
    </citation>
    <scope>NUCLEOTIDE SEQUENCE [LARGE SCALE GENOMIC DNA]</scope>
    <source>
        <strain evidence="3">2C</strain>
    </source>
</reference>
<dbReference type="Pfam" id="PF24865">
    <property type="entry name" value="DUF7731"/>
    <property type="match status" value="1"/>
</dbReference>
<feature type="chain" id="PRO_5007159662" description="DUF7731 domain-containing protein" evidence="1">
    <location>
        <begin position="30"/>
        <end position="230"/>
    </location>
</feature>